<keyword evidence="6 7" id="KW-0472">Membrane</keyword>
<name>A0A6S6T8W9_9GAMM</name>
<dbReference type="InterPro" id="IPR003593">
    <property type="entry name" value="AAA+_ATPase"/>
</dbReference>
<evidence type="ECO:0000256" key="1">
    <source>
        <dbReference type="ARBA" id="ARBA00004651"/>
    </source>
</evidence>
<dbReference type="PANTHER" id="PTHR43394">
    <property type="entry name" value="ATP-DEPENDENT PERMEASE MDL1, MITOCHONDRIAL"/>
    <property type="match status" value="1"/>
</dbReference>
<dbReference type="GO" id="GO:0015421">
    <property type="term" value="F:ABC-type oligopeptide transporter activity"/>
    <property type="evidence" value="ECO:0007669"/>
    <property type="project" value="TreeGrafter"/>
</dbReference>
<evidence type="ECO:0000256" key="6">
    <source>
        <dbReference type="ARBA" id="ARBA00023136"/>
    </source>
</evidence>
<comment type="subcellular location">
    <subcellularLocation>
        <location evidence="1">Cell membrane</location>
        <topology evidence="1">Multi-pass membrane protein</topology>
    </subcellularLocation>
</comment>
<dbReference type="SUPFAM" id="SSF90123">
    <property type="entry name" value="ABC transporter transmembrane region"/>
    <property type="match status" value="1"/>
</dbReference>
<proteinExistence type="predicted"/>
<gene>
    <name evidence="10" type="ORF">HELGO_WM33485</name>
</gene>
<dbReference type="InterPro" id="IPR017871">
    <property type="entry name" value="ABC_transporter-like_CS"/>
</dbReference>
<evidence type="ECO:0000259" key="9">
    <source>
        <dbReference type="PROSITE" id="PS50929"/>
    </source>
</evidence>
<dbReference type="InterPro" id="IPR011527">
    <property type="entry name" value="ABC1_TM_dom"/>
</dbReference>
<protein>
    <submittedName>
        <fullName evidence="10">Multidrug ABC transporter ATP-binding protein</fullName>
    </submittedName>
</protein>
<feature type="transmembrane region" description="Helical" evidence="7">
    <location>
        <begin position="39"/>
        <end position="60"/>
    </location>
</feature>
<dbReference type="PROSITE" id="PS50929">
    <property type="entry name" value="ABC_TM1F"/>
    <property type="match status" value="1"/>
</dbReference>
<feature type="domain" description="ABC transmembrane type-1" evidence="9">
    <location>
        <begin position="44"/>
        <end position="328"/>
    </location>
</feature>
<feature type="domain" description="ABC transporter" evidence="8">
    <location>
        <begin position="362"/>
        <end position="601"/>
    </location>
</feature>
<evidence type="ECO:0000256" key="4">
    <source>
        <dbReference type="ARBA" id="ARBA00022840"/>
    </source>
</evidence>
<dbReference type="Pfam" id="PF00005">
    <property type="entry name" value="ABC_tran"/>
    <property type="match status" value="1"/>
</dbReference>
<evidence type="ECO:0000256" key="3">
    <source>
        <dbReference type="ARBA" id="ARBA00022741"/>
    </source>
</evidence>
<dbReference type="AlphaFoldDB" id="A0A6S6T8W9"/>
<dbReference type="InterPro" id="IPR036640">
    <property type="entry name" value="ABC1_TM_sf"/>
</dbReference>
<dbReference type="Gene3D" id="3.40.50.300">
    <property type="entry name" value="P-loop containing nucleotide triphosphate hydrolases"/>
    <property type="match status" value="1"/>
</dbReference>
<dbReference type="EMBL" id="CACVAT010000174">
    <property type="protein sequence ID" value="CAA6811583.1"/>
    <property type="molecule type" value="Genomic_DNA"/>
</dbReference>
<evidence type="ECO:0000313" key="10">
    <source>
        <dbReference type="EMBL" id="CAA6811583.1"/>
    </source>
</evidence>
<reference evidence="10" key="1">
    <citation type="submission" date="2020-01" db="EMBL/GenBank/DDBJ databases">
        <authorList>
            <person name="Meier V. D."/>
            <person name="Meier V D."/>
        </authorList>
    </citation>
    <scope>NUCLEOTIDE SEQUENCE</scope>
    <source>
        <strain evidence="10">HLG_WM_MAG_09</strain>
    </source>
</reference>
<keyword evidence="3" id="KW-0547">Nucleotide-binding</keyword>
<feature type="transmembrane region" description="Helical" evidence="7">
    <location>
        <begin position="289"/>
        <end position="309"/>
    </location>
</feature>
<evidence type="ECO:0000256" key="7">
    <source>
        <dbReference type="SAM" id="Phobius"/>
    </source>
</evidence>
<dbReference type="Pfam" id="PF00664">
    <property type="entry name" value="ABC_membrane"/>
    <property type="match status" value="1"/>
</dbReference>
<keyword evidence="5 7" id="KW-1133">Transmembrane helix</keyword>
<dbReference type="InterPro" id="IPR003439">
    <property type="entry name" value="ABC_transporter-like_ATP-bd"/>
</dbReference>
<dbReference type="GO" id="GO:0016887">
    <property type="term" value="F:ATP hydrolysis activity"/>
    <property type="evidence" value="ECO:0007669"/>
    <property type="project" value="InterPro"/>
</dbReference>
<sequence length="611" mass="67847">MLQKFLSSLIDPAEFGPVEKPPSKALDFFKYYLFPIRRLLATTMVLAGIATGTELLLYVYLGQIVDWMTTSQPRQFFEQYTPTLLLMLVVAALIRPLALLASRGLITFAITVGWGNTIRWHNHRYVVRQSLTYFQNDFAGRIAQKVMQTGNSARESVLNVIDGLWLLVIYLVGIIWLFLEMDWRLLIPVLLWALGYVLVISKLVPPVRKKSASLSEANSQWLGQVVDGYSNIQSVKLFATPELEDKHTGHYMQAHTNAFYALMGSIFTMTTALVVLNTLLIVGTAAVSIYLWQLGEVTVGAIAIANAIIMRINQMSGWILRTITSLFEHIGTVQNGIDTIAQDNDITDMDDAKALALTAGEIRYDQVGFAYNEGNSVMEDLNLTIRPSEKVGMVGRSGAGKSTLVNLLLRFHDVDSGEILIDGQNVAEVTQDSLRQQIAMVTQDTALLHRSVRDNIRYGRPDSTEEEVQRVAELAGVDQFIDQLVDPKGNRGFDALVGERGVKLSGGQRQRVAIARVILKNAPILILDEATSALDSEVEEAIQSRLTTLMEGKTVIAIAHRLSTIAAMDRLVVIDEGRIIEQGTHQELLDKQGLYAKLWQRQSGGFLGENE</sequence>
<evidence type="ECO:0000259" key="8">
    <source>
        <dbReference type="PROSITE" id="PS50893"/>
    </source>
</evidence>
<dbReference type="PROSITE" id="PS50893">
    <property type="entry name" value="ABC_TRANSPORTER_2"/>
    <property type="match status" value="1"/>
</dbReference>
<dbReference type="SUPFAM" id="SSF52540">
    <property type="entry name" value="P-loop containing nucleoside triphosphate hydrolases"/>
    <property type="match status" value="1"/>
</dbReference>
<dbReference type="GO" id="GO:0005524">
    <property type="term" value="F:ATP binding"/>
    <property type="evidence" value="ECO:0007669"/>
    <property type="project" value="UniProtKB-KW"/>
</dbReference>
<dbReference type="InterPro" id="IPR039421">
    <property type="entry name" value="Type_1_exporter"/>
</dbReference>
<feature type="transmembrane region" description="Helical" evidence="7">
    <location>
        <begin position="80"/>
        <end position="101"/>
    </location>
</feature>
<dbReference type="PANTHER" id="PTHR43394:SF1">
    <property type="entry name" value="ATP-BINDING CASSETTE SUB-FAMILY B MEMBER 10, MITOCHONDRIAL"/>
    <property type="match status" value="1"/>
</dbReference>
<feature type="transmembrane region" description="Helical" evidence="7">
    <location>
        <begin position="185"/>
        <end position="204"/>
    </location>
</feature>
<organism evidence="10">
    <name type="scientific">uncultured Thiotrichaceae bacterium</name>
    <dbReference type="NCBI Taxonomy" id="298394"/>
    <lineage>
        <taxon>Bacteria</taxon>
        <taxon>Pseudomonadati</taxon>
        <taxon>Pseudomonadota</taxon>
        <taxon>Gammaproteobacteria</taxon>
        <taxon>Thiotrichales</taxon>
        <taxon>Thiotrichaceae</taxon>
        <taxon>environmental samples</taxon>
    </lineage>
</organism>
<dbReference type="GO" id="GO:0005886">
    <property type="term" value="C:plasma membrane"/>
    <property type="evidence" value="ECO:0007669"/>
    <property type="project" value="UniProtKB-SubCell"/>
</dbReference>
<evidence type="ECO:0000256" key="5">
    <source>
        <dbReference type="ARBA" id="ARBA00022989"/>
    </source>
</evidence>
<accession>A0A6S6T8W9</accession>
<evidence type="ECO:0000256" key="2">
    <source>
        <dbReference type="ARBA" id="ARBA00022692"/>
    </source>
</evidence>
<dbReference type="SMART" id="SM00382">
    <property type="entry name" value="AAA"/>
    <property type="match status" value="1"/>
</dbReference>
<dbReference type="Gene3D" id="1.20.1560.10">
    <property type="entry name" value="ABC transporter type 1, transmembrane domain"/>
    <property type="match status" value="1"/>
</dbReference>
<feature type="transmembrane region" description="Helical" evidence="7">
    <location>
        <begin position="259"/>
        <end position="283"/>
    </location>
</feature>
<keyword evidence="2 7" id="KW-0812">Transmembrane</keyword>
<feature type="transmembrane region" description="Helical" evidence="7">
    <location>
        <begin position="157"/>
        <end position="179"/>
    </location>
</feature>
<dbReference type="FunFam" id="3.40.50.300:FF:000218">
    <property type="entry name" value="Multidrug ABC transporter ATP-binding protein"/>
    <property type="match status" value="1"/>
</dbReference>
<dbReference type="InterPro" id="IPR027417">
    <property type="entry name" value="P-loop_NTPase"/>
</dbReference>
<dbReference type="PROSITE" id="PS00211">
    <property type="entry name" value="ABC_TRANSPORTER_1"/>
    <property type="match status" value="1"/>
</dbReference>
<keyword evidence="4 10" id="KW-0067">ATP-binding</keyword>